<dbReference type="EMBL" id="LAZR01044458">
    <property type="protein sequence ID" value="KKL04598.1"/>
    <property type="molecule type" value="Genomic_DNA"/>
</dbReference>
<sequence>MPDKETLIDALENEINTDASEENLKNFPLSTWLENKIALTENDGMLVRQKPMKFTQVVKYLAEETGLDFSICKSQLKNYLSWLSNVNKNLKDKIYAYLPYKVHQLISQTGAVYVSLDNSEDRHISLNPVNHKGRGDSKIPLFPVVFSRISGHEFICVNEDIDNEALRPREFREILSGEEDIKSGYVILGNDIWNPETDLEQLPDTWVQIDKSGNYKPQKKYKDRLPQKIYFDQKGNFSYKNQYKHEGWFMPAKLLFDLTCGAQYDPKTNEATKLTKLGSEGRSTSTTVLSYSILTQLEDHGFDKKDQKLLSFTDNRQDAALQSGHFNDSLKVVQLRSAIYQALNKYKERDFTNLDQSIFEALDLPSDEYCAISSAQFPSVIKDNENALKNYLMYRALYDLRRGWRVVLPNLEQCALLSIEYKNHKEN</sequence>
<accession>A0A0F9CXK0</accession>
<gene>
    <name evidence="1" type="ORF">LCGC14_2614450</name>
</gene>
<name>A0A0F9CXK0_9ZZZZ</name>
<feature type="non-terminal residue" evidence="1">
    <location>
        <position position="427"/>
    </location>
</feature>
<dbReference type="AlphaFoldDB" id="A0A0F9CXK0"/>
<comment type="caution">
    <text evidence="1">The sequence shown here is derived from an EMBL/GenBank/DDBJ whole genome shotgun (WGS) entry which is preliminary data.</text>
</comment>
<protein>
    <submittedName>
        <fullName evidence="1">Uncharacterized protein</fullName>
    </submittedName>
</protein>
<evidence type="ECO:0000313" key="1">
    <source>
        <dbReference type="EMBL" id="KKL04598.1"/>
    </source>
</evidence>
<reference evidence="1" key="1">
    <citation type="journal article" date="2015" name="Nature">
        <title>Complex archaea that bridge the gap between prokaryotes and eukaryotes.</title>
        <authorList>
            <person name="Spang A."/>
            <person name="Saw J.H."/>
            <person name="Jorgensen S.L."/>
            <person name="Zaremba-Niedzwiedzka K."/>
            <person name="Martijn J."/>
            <person name="Lind A.E."/>
            <person name="van Eijk R."/>
            <person name="Schleper C."/>
            <person name="Guy L."/>
            <person name="Ettema T.J."/>
        </authorList>
    </citation>
    <scope>NUCLEOTIDE SEQUENCE</scope>
</reference>
<organism evidence="1">
    <name type="scientific">marine sediment metagenome</name>
    <dbReference type="NCBI Taxonomy" id="412755"/>
    <lineage>
        <taxon>unclassified sequences</taxon>
        <taxon>metagenomes</taxon>
        <taxon>ecological metagenomes</taxon>
    </lineage>
</organism>
<proteinExistence type="predicted"/>